<dbReference type="SUPFAM" id="SSF52172">
    <property type="entry name" value="CheY-like"/>
    <property type="match status" value="1"/>
</dbReference>
<protein>
    <recommendedName>
        <fullName evidence="1">Response regulatory domain-containing protein</fullName>
    </recommendedName>
</protein>
<dbReference type="InterPro" id="IPR001789">
    <property type="entry name" value="Sig_transdc_resp-reg_receiver"/>
</dbReference>
<accession>A0A0F9UYX1</accession>
<gene>
    <name evidence="2" type="ORF">LCGC14_0471380</name>
</gene>
<name>A0A0F9UYX1_9ZZZZ</name>
<reference evidence="2" key="1">
    <citation type="journal article" date="2015" name="Nature">
        <title>Complex archaea that bridge the gap between prokaryotes and eukaryotes.</title>
        <authorList>
            <person name="Spang A."/>
            <person name="Saw J.H."/>
            <person name="Jorgensen S.L."/>
            <person name="Zaremba-Niedzwiedzka K."/>
            <person name="Martijn J."/>
            <person name="Lind A.E."/>
            <person name="van Eijk R."/>
            <person name="Schleper C."/>
            <person name="Guy L."/>
            <person name="Ettema T.J."/>
        </authorList>
    </citation>
    <scope>NUCLEOTIDE SEQUENCE</scope>
</reference>
<dbReference type="EMBL" id="LAZR01000501">
    <property type="protein sequence ID" value="KKN66416.1"/>
    <property type="molecule type" value="Genomic_DNA"/>
</dbReference>
<dbReference type="GO" id="GO:0000160">
    <property type="term" value="P:phosphorelay signal transduction system"/>
    <property type="evidence" value="ECO:0007669"/>
    <property type="project" value="InterPro"/>
</dbReference>
<dbReference type="PANTHER" id="PTHR43228:SF1">
    <property type="entry name" value="TWO-COMPONENT RESPONSE REGULATOR ARR22"/>
    <property type="match status" value="1"/>
</dbReference>
<dbReference type="AlphaFoldDB" id="A0A0F9UYX1"/>
<dbReference type="PANTHER" id="PTHR43228">
    <property type="entry name" value="TWO-COMPONENT RESPONSE REGULATOR"/>
    <property type="match status" value="1"/>
</dbReference>
<organism evidence="2">
    <name type="scientific">marine sediment metagenome</name>
    <dbReference type="NCBI Taxonomy" id="412755"/>
    <lineage>
        <taxon>unclassified sequences</taxon>
        <taxon>metagenomes</taxon>
        <taxon>ecological metagenomes</taxon>
    </lineage>
</organism>
<comment type="caution">
    <text evidence="2">The sequence shown here is derived from an EMBL/GenBank/DDBJ whole genome shotgun (WGS) entry which is preliminary data.</text>
</comment>
<feature type="domain" description="Response regulatory" evidence="1">
    <location>
        <begin position="1"/>
        <end position="102"/>
    </location>
</feature>
<dbReference type="InterPro" id="IPR011006">
    <property type="entry name" value="CheY-like_superfamily"/>
</dbReference>
<evidence type="ECO:0000259" key="1">
    <source>
        <dbReference type="PROSITE" id="PS50110"/>
    </source>
</evidence>
<proteinExistence type="predicted"/>
<dbReference type="InterPro" id="IPR052048">
    <property type="entry name" value="ST_Response_Regulator"/>
</dbReference>
<evidence type="ECO:0000313" key="2">
    <source>
        <dbReference type="EMBL" id="KKN66416.1"/>
    </source>
</evidence>
<dbReference type="SMART" id="SM00448">
    <property type="entry name" value="REC"/>
    <property type="match status" value="1"/>
</dbReference>
<dbReference type="Pfam" id="PF00072">
    <property type="entry name" value="Response_reg"/>
    <property type="match status" value="1"/>
</dbReference>
<dbReference type="PROSITE" id="PS50110">
    <property type="entry name" value="RESPONSE_REGULATORY"/>
    <property type="match status" value="1"/>
</dbReference>
<sequence>MKELLISQGYEIAGIANNGEKAVFMFKSFSEKPKVILMDHRMPIKNGIETTKEILQIDTNPKIIFMSADESVKEEALAMGAFCFVDKPFDFELLITNIKKALEIYSIQ</sequence>
<dbReference type="Gene3D" id="3.40.50.2300">
    <property type="match status" value="1"/>
</dbReference>